<accession>A0AAE3TBK5</accession>
<dbReference type="Gene3D" id="1.10.10.60">
    <property type="entry name" value="Homeodomain-like"/>
    <property type="match status" value="1"/>
</dbReference>
<dbReference type="PANTHER" id="PTHR43280">
    <property type="entry name" value="ARAC-FAMILY TRANSCRIPTIONAL REGULATOR"/>
    <property type="match status" value="1"/>
</dbReference>
<name>A0AAE3TBK5_9RHOB</name>
<dbReference type="GO" id="GO:0043565">
    <property type="term" value="F:sequence-specific DNA binding"/>
    <property type="evidence" value="ECO:0007669"/>
    <property type="project" value="InterPro"/>
</dbReference>
<feature type="domain" description="HTH araC/xylS-type" evidence="4">
    <location>
        <begin position="2"/>
        <end position="99"/>
    </location>
</feature>
<keyword evidence="2" id="KW-0238">DNA-binding</keyword>
<dbReference type="PROSITE" id="PS01124">
    <property type="entry name" value="HTH_ARAC_FAMILY_2"/>
    <property type="match status" value="1"/>
</dbReference>
<evidence type="ECO:0000256" key="3">
    <source>
        <dbReference type="ARBA" id="ARBA00023163"/>
    </source>
</evidence>
<dbReference type="RefSeq" id="WP_275568896.1">
    <property type="nucleotide sequence ID" value="NZ_JARGYC010000060.1"/>
</dbReference>
<dbReference type="InterPro" id="IPR020449">
    <property type="entry name" value="Tscrpt_reg_AraC-type_HTH"/>
</dbReference>
<dbReference type="Pfam" id="PF12833">
    <property type="entry name" value="HTH_18"/>
    <property type="match status" value="1"/>
</dbReference>
<dbReference type="SUPFAM" id="SSF46689">
    <property type="entry name" value="Homeodomain-like"/>
    <property type="match status" value="1"/>
</dbReference>
<gene>
    <name evidence="5" type="ORF">P1J78_18675</name>
</gene>
<proteinExistence type="predicted"/>
<dbReference type="EMBL" id="JARGYC010000060">
    <property type="protein sequence ID" value="MDF0602770.1"/>
    <property type="molecule type" value="Genomic_DNA"/>
</dbReference>
<organism evidence="5 6">
    <name type="scientific">Psychromarinibacter sediminicola</name>
    <dbReference type="NCBI Taxonomy" id="3033385"/>
    <lineage>
        <taxon>Bacteria</taxon>
        <taxon>Pseudomonadati</taxon>
        <taxon>Pseudomonadota</taxon>
        <taxon>Alphaproteobacteria</taxon>
        <taxon>Rhodobacterales</taxon>
        <taxon>Paracoccaceae</taxon>
        <taxon>Psychromarinibacter</taxon>
    </lineage>
</organism>
<comment type="caution">
    <text evidence="5">The sequence shown here is derived from an EMBL/GenBank/DDBJ whole genome shotgun (WGS) entry which is preliminary data.</text>
</comment>
<evidence type="ECO:0000256" key="1">
    <source>
        <dbReference type="ARBA" id="ARBA00023015"/>
    </source>
</evidence>
<reference evidence="5" key="1">
    <citation type="submission" date="2023-03" db="EMBL/GenBank/DDBJ databases">
        <title>Multiphase analysis and comparison of six strains from genera Psychromarinibacter, Lutimaribacter, and Maritimibacter, including a novel species: Psychromarinibacter sediminicola sp. nov.</title>
        <authorList>
            <person name="Wang Y.-H."/>
            <person name="Ye M.-Q."/>
            <person name="Du Z.-J."/>
        </authorList>
    </citation>
    <scope>NUCLEOTIDE SEQUENCE</scope>
    <source>
        <strain evidence="5">C21-152</strain>
    </source>
</reference>
<keyword evidence="3" id="KW-0804">Transcription</keyword>
<dbReference type="PANTHER" id="PTHR43280:SF2">
    <property type="entry name" value="HTH-TYPE TRANSCRIPTIONAL REGULATOR EXSA"/>
    <property type="match status" value="1"/>
</dbReference>
<keyword evidence="1" id="KW-0805">Transcription regulation</keyword>
<evidence type="ECO:0000313" key="6">
    <source>
        <dbReference type="Proteomes" id="UP001220964"/>
    </source>
</evidence>
<dbReference type="PRINTS" id="PR00032">
    <property type="entry name" value="HTHARAC"/>
</dbReference>
<protein>
    <submittedName>
        <fullName evidence="5">AraC family transcriptional regulator</fullName>
    </submittedName>
</protein>
<dbReference type="InterPro" id="IPR009057">
    <property type="entry name" value="Homeodomain-like_sf"/>
</dbReference>
<dbReference type="InterPro" id="IPR018060">
    <property type="entry name" value="HTH_AraC"/>
</dbReference>
<dbReference type="AlphaFoldDB" id="A0AAE3TBK5"/>
<keyword evidence="6" id="KW-1185">Reference proteome</keyword>
<evidence type="ECO:0000256" key="2">
    <source>
        <dbReference type="ARBA" id="ARBA00023125"/>
    </source>
</evidence>
<sequence>MAAAQEWIGVTYAAKTPVTEIVARSGLPERSFKRRFRIAGYAPLAYVQAVRVEEAKHMLETTDLATDAVAFEVGYDDPSYFRRLFRRKTGVTPAAYRRHFLRVLGAGRGS</sequence>
<evidence type="ECO:0000313" key="5">
    <source>
        <dbReference type="EMBL" id="MDF0602770.1"/>
    </source>
</evidence>
<dbReference type="Proteomes" id="UP001220964">
    <property type="component" value="Unassembled WGS sequence"/>
</dbReference>
<dbReference type="SMART" id="SM00342">
    <property type="entry name" value="HTH_ARAC"/>
    <property type="match status" value="1"/>
</dbReference>
<dbReference type="GO" id="GO:0003700">
    <property type="term" value="F:DNA-binding transcription factor activity"/>
    <property type="evidence" value="ECO:0007669"/>
    <property type="project" value="InterPro"/>
</dbReference>
<evidence type="ECO:0000259" key="4">
    <source>
        <dbReference type="PROSITE" id="PS01124"/>
    </source>
</evidence>